<proteinExistence type="predicted"/>
<dbReference type="PANTHER" id="PTHR36978:SF4">
    <property type="entry name" value="P-LOOP CONTAINING NUCLEOSIDE TRIPHOSPHATE HYDROLASE PROTEIN"/>
    <property type="match status" value="1"/>
</dbReference>
<comment type="caution">
    <text evidence="2">The sequence shown here is derived from an EMBL/GenBank/DDBJ whole genome shotgun (WGS) entry which is preliminary data.</text>
</comment>
<keyword evidence="3" id="KW-1185">Reference proteome</keyword>
<dbReference type="Gene3D" id="3.40.50.300">
    <property type="entry name" value="P-loop containing nucleotide triphosphate hydrolases"/>
    <property type="match status" value="1"/>
</dbReference>
<accession>A0A139HFW5</accession>
<evidence type="ECO:0008006" key="4">
    <source>
        <dbReference type="Google" id="ProtNLM"/>
    </source>
</evidence>
<organism evidence="2 3">
    <name type="scientific">Pseudocercospora musae</name>
    <dbReference type="NCBI Taxonomy" id="113226"/>
    <lineage>
        <taxon>Eukaryota</taxon>
        <taxon>Fungi</taxon>
        <taxon>Dikarya</taxon>
        <taxon>Ascomycota</taxon>
        <taxon>Pezizomycotina</taxon>
        <taxon>Dothideomycetes</taxon>
        <taxon>Dothideomycetidae</taxon>
        <taxon>Mycosphaerellales</taxon>
        <taxon>Mycosphaerellaceae</taxon>
        <taxon>Pseudocercospora</taxon>
    </lineage>
</organism>
<dbReference type="PANTHER" id="PTHR36978">
    <property type="entry name" value="P-LOOP CONTAINING NUCLEOTIDE TRIPHOSPHATE HYDROLASE"/>
    <property type="match status" value="1"/>
</dbReference>
<dbReference type="SUPFAM" id="SSF52540">
    <property type="entry name" value="P-loop containing nucleoside triphosphate hydrolases"/>
    <property type="match status" value="1"/>
</dbReference>
<name>A0A139HFW5_9PEZI</name>
<dbReference type="EMBL" id="LFZO01000656">
    <property type="protein sequence ID" value="KXT01340.1"/>
    <property type="molecule type" value="Genomic_DNA"/>
</dbReference>
<keyword evidence="1" id="KW-1133">Transmembrane helix</keyword>
<reference evidence="2 3" key="1">
    <citation type="submission" date="2015-07" db="EMBL/GenBank/DDBJ databases">
        <title>Comparative genomics of the Sigatoka disease complex on banana suggests a link between parallel evolutionary changes in Pseudocercospora fijiensis and Pseudocercospora eumusae and increased virulence on the banana host.</title>
        <authorList>
            <person name="Chang T.-C."/>
            <person name="Salvucci A."/>
            <person name="Crous P.W."/>
            <person name="Stergiopoulos I."/>
        </authorList>
    </citation>
    <scope>NUCLEOTIDE SEQUENCE [LARGE SCALE GENOMIC DNA]</scope>
    <source>
        <strain evidence="2 3">CBS 116634</strain>
    </source>
</reference>
<protein>
    <recommendedName>
        <fullName evidence="4">P-loop containing nucleoside triphosphate hydrolase protein</fullName>
    </recommendedName>
</protein>
<evidence type="ECO:0000313" key="2">
    <source>
        <dbReference type="EMBL" id="KXT01340.1"/>
    </source>
</evidence>
<dbReference type="Proteomes" id="UP000073492">
    <property type="component" value="Unassembled WGS sequence"/>
</dbReference>
<evidence type="ECO:0000256" key="1">
    <source>
        <dbReference type="SAM" id="Phobius"/>
    </source>
</evidence>
<dbReference type="InterPro" id="IPR040632">
    <property type="entry name" value="Sulfotransfer_4"/>
</dbReference>
<dbReference type="InterPro" id="IPR027417">
    <property type="entry name" value="P-loop_NTPase"/>
</dbReference>
<dbReference type="Pfam" id="PF17784">
    <property type="entry name" value="Sulfotransfer_4"/>
    <property type="match status" value="1"/>
</dbReference>
<dbReference type="AlphaFoldDB" id="A0A139HFW5"/>
<gene>
    <name evidence="2" type="ORF">AC579_399</name>
</gene>
<dbReference type="OrthoDB" id="408152at2759"/>
<keyword evidence="1" id="KW-0812">Transmembrane</keyword>
<feature type="transmembrane region" description="Helical" evidence="1">
    <location>
        <begin position="253"/>
        <end position="273"/>
    </location>
</feature>
<dbReference type="STRING" id="113226.A0A139HFW5"/>
<keyword evidence="1" id="KW-0472">Membrane</keyword>
<evidence type="ECO:0000313" key="3">
    <source>
        <dbReference type="Proteomes" id="UP000073492"/>
    </source>
</evidence>
<sequence length="285" mass="32972">MLIRVQVIGAGHGRTGTKSLHQALKILGIAPVYDFPNATRNIPVNKLLVDQLRLKKPYGFLAKFPEGVWQTADEWDMVFGDFAACVDSPCNFLVSELAHVYPTSKVVLTVRDSPEKWFKSYNGSVMDRERRFRNSWSWRVMTRLRNWTGLEKRGHNSWLMRMFREGNSPVLRTTVQTYIDHNSHVREHVPSDRLLEFNVKEGEYKTFPYGFLPLCKFLDKPVPSVPFPYVNDGAWFKDMTEQFVREAEEELRVVLVVLAISMIVGIEGVRYYIARPRRSVKAKAS</sequence>